<dbReference type="EMBL" id="QJKJ01004306">
    <property type="protein sequence ID" value="RDX94691.1"/>
    <property type="molecule type" value="Genomic_DNA"/>
</dbReference>
<proteinExistence type="predicted"/>
<sequence>MVLKENGESSSKDTHYEGGLLMVRRLMSNVIEEETESQRETIFHLGNLCPIIIDGVRSANVTSLRLVEKLALPTLPHPMPYKLQWLSEKRESIVDRKVTHDGVSNRFTFVHSEEKMVLKLLSLKEVSKDQVKMRKKRKKRKKKQRLKRPREKESKKIREKSKNDMLEECKGIFPKEMPQGLPPLRGIKHHIDLIIGASLIMLSTQYQITRNQNNKRGLFKIGIAKPSMFIAIEDFAVSTERRKTEKMQKKITPENVVEKSVSKNPKLALQAPTFNLT</sequence>
<dbReference type="AlphaFoldDB" id="A0A371GVX2"/>
<evidence type="ECO:0000313" key="3">
    <source>
        <dbReference type="Proteomes" id="UP000257109"/>
    </source>
</evidence>
<keyword evidence="3" id="KW-1185">Reference proteome</keyword>
<evidence type="ECO:0000256" key="1">
    <source>
        <dbReference type="SAM" id="MobiDB-lite"/>
    </source>
</evidence>
<reference evidence="2" key="1">
    <citation type="submission" date="2018-05" db="EMBL/GenBank/DDBJ databases">
        <title>Draft genome of Mucuna pruriens seed.</title>
        <authorList>
            <person name="Nnadi N.E."/>
            <person name="Vos R."/>
            <person name="Hasami M.H."/>
            <person name="Devisetty U.K."/>
            <person name="Aguiy J.C."/>
        </authorList>
    </citation>
    <scope>NUCLEOTIDE SEQUENCE [LARGE SCALE GENOMIC DNA]</scope>
    <source>
        <strain evidence="2">JCA_2017</strain>
    </source>
</reference>
<comment type="caution">
    <text evidence="2">The sequence shown here is derived from an EMBL/GenBank/DDBJ whole genome shotgun (WGS) entry which is preliminary data.</text>
</comment>
<accession>A0A371GVX2</accession>
<name>A0A371GVX2_MUCPR</name>
<feature type="compositionally biased region" description="Basic and acidic residues" evidence="1">
    <location>
        <begin position="150"/>
        <end position="161"/>
    </location>
</feature>
<feature type="non-terminal residue" evidence="2">
    <location>
        <position position="1"/>
    </location>
</feature>
<dbReference type="PANTHER" id="PTHR35046">
    <property type="entry name" value="ZINC KNUCKLE (CCHC-TYPE) FAMILY PROTEIN"/>
    <property type="match status" value="1"/>
</dbReference>
<feature type="region of interest" description="Disordered" evidence="1">
    <location>
        <begin position="129"/>
        <end position="161"/>
    </location>
</feature>
<protein>
    <submittedName>
        <fullName evidence="2">Uncharacterized protein</fullName>
    </submittedName>
</protein>
<dbReference type="PANTHER" id="PTHR35046:SF9">
    <property type="entry name" value="RNA-DIRECTED DNA POLYMERASE"/>
    <property type="match status" value="1"/>
</dbReference>
<feature type="compositionally biased region" description="Basic residues" evidence="1">
    <location>
        <begin position="133"/>
        <end position="149"/>
    </location>
</feature>
<dbReference type="Proteomes" id="UP000257109">
    <property type="component" value="Unassembled WGS sequence"/>
</dbReference>
<organism evidence="2 3">
    <name type="scientific">Mucuna pruriens</name>
    <name type="common">Velvet bean</name>
    <name type="synonym">Dolichos pruriens</name>
    <dbReference type="NCBI Taxonomy" id="157652"/>
    <lineage>
        <taxon>Eukaryota</taxon>
        <taxon>Viridiplantae</taxon>
        <taxon>Streptophyta</taxon>
        <taxon>Embryophyta</taxon>
        <taxon>Tracheophyta</taxon>
        <taxon>Spermatophyta</taxon>
        <taxon>Magnoliopsida</taxon>
        <taxon>eudicotyledons</taxon>
        <taxon>Gunneridae</taxon>
        <taxon>Pentapetalae</taxon>
        <taxon>rosids</taxon>
        <taxon>fabids</taxon>
        <taxon>Fabales</taxon>
        <taxon>Fabaceae</taxon>
        <taxon>Papilionoideae</taxon>
        <taxon>50 kb inversion clade</taxon>
        <taxon>NPAAA clade</taxon>
        <taxon>indigoferoid/millettioid clade</taxon>
        <taxon>Phaseoleae</taxon>
        <taxon>Mucuna</taxon>
    </lineage>
</organism>
<evidence type="ECO:0000313" key="2">
    <source>
        <dbReference type="EMBL" id="RDX94691.1"/>
    </source>
</evidence>
<dbReference type="OrthoDB" id="1747743at2759"/>
<gene>
    <name evidence="2" type="ORF">CR513_22894</name>
</gene>